<comment type="caution">
    <text evidence="1">The sequence shown here is derived from an EMBL/GenBank/DDBJ whole genome shotgun (WGS) entry which is preliminary data.</text>
</comment>
<dbReference type="InterPro" id="IPR038765">
    <property type="entry name" value="Papain-like_cys_pep_sf"/>
</dbReference>
<reference evidence="1 2" key="1">
    <citation type="submission" date="2020-08" db="EMBL/GenBank/DDBJ databases">
        <title>Novel species isolated from subtropical streams in China.</title>
        <authorList>
            <person name="Lu H."/>
        </authorList>
    </citation>
    <scope>NUCLEOTIDE SEQUENCE [LARGE SCALE GENOMIC DNA]</scope>
    <source>
        <strain evidence="1 2">FT31W</strain>
    </source>
</reference>
<protein>
    <submittedName>
        <fullName evidence="1">DUF2026 family protein</fullName>
    </submittedName>
</protein>
<keyword evidence="2" id="KW-1185">Reference proteome</keyword>
<dbReference type="SUPFAM" id="SSF54001">
    <property type="entry name" value="Cysteine proteinases"/>
    <property type="match status" value="1"/>
</dbReference>
<dbReference type="RefSeq" id="WP_186864181.1">
    <property type="nucleotide sequence ID" value="NZ_JACOGC010000010.1"/>
</dbReference>
<gene>
    <name evidence="1" type="ORF">H8K27_15990</name>
</gene>
<organism evidence="1 2">
    <name type="scientific">Undibacterium griseum</name>
    <dbReference type="NCBI Taxonomy" id="2762295"/>
    <lineage>
        <taxon>Bacteria</taxon>
        <taxon>Pseudomonadati</taxon>
        <taxon>Pseudomonadota</taxon>
        <taxon>Betaproteobacteria</taxon>
        <taxon>Burkholderiales</taxon>
        <taxon>Oxalobacteraceae</taxon>
        <taxon>Undibacterium</taxon>
    </lineage>
</organism>
<proteinExistence type="predicted"/>
<dbReference type="Proteomes" id="UP000613113">
    <property type="component" value="Unassembled WGS sequence"/>
</dbReference>
<dbReference type="InterPro" id="IPR018599">
    <property type="entry name" value="DUF2026"/>
</dbReference>
<sequence length="205" mass="23073">MKSLPPLPLPDYQRIYQFIFDALETSGSPITYRSCVFFAATGAAILREHYNVPATISVGCMALRVDEQQPNVVIYGRSENGCFQSDEKAFHAWVECDGWLIDFMAPILGVAIRKANTNWSVPSRMLQKNLADSKNSLGEILHAGDFLVGHNTELANLVFDSQTARFFQLMEICVDNYRKLPEPHKITVSADTHRLLRAPLIEGIW</sequence>
<dbReference type="InterPro" id="IPR023107">
    <property type="entry name" value="Atu2299-like_dom_sf"/>
</dbReference>
<name>A0ABR6YS60_9BURK</name>
<dbReference type="Gene3D" id="3.10.550.10">
    <property type="entry name" value="Hypothetical protein Atu2299"/>
    <property type="match status" value="1"/>
</dbReference>
<evidence type="ECO:0000313" key="2">
    <source>
        <dbReference type="Proteomes" id="UP000613113"/>
    </source>
</evidence>
<evidence type="ECO:0000313" key="1">
    <source>
        <dbReference type="EMBL" id="MBC3886629.1"/>
    </source>
</evidence>
<dbReference type="EMBL" id="JACOGC010000010">
    <property type="protein sequence ID" value="MBC3886629.1"/>
    <property type="molecule type" value="Genomic_DNA"/>
</dbReference>
<accession>A0ABR6YS60</accession>
<dbReference type="Pfam" id="PF09641">
    <property type="entry name" value="DUF2026"/>
    <property type="match status" value="1"/>
</dbReference>